<keyword evidence="2" id="KW-1185">Reference proteome</keyword>
<comment type="caution">
    <text evidence="1">The sequence shown here is derived from an EMBL/GenBank/DDBJ whole genome shotgun (WGS) entry which is preliminary data.</text>
</comment>
<dbReference type="Proteomes" id="UP000327493">
    <property type="component" value="Chromosome 18"/>
</dbReference>
<name>A0A5J5CRC4_9PERO</name>
<evidence type="ECO:0000313" key="1">
    <source>
        <dbReference type="EMBL" id="KAA8583135.1"/>
    </source>
</evidence>
<organism evidence="1 2">
    <name type="scientific">Etheostoma spectabile</name>
    <name type="common">orangethroat darter</name>
    <dbReference type="NCBI Taxonomy" id="54343"/>
    <lineage>
        <taxon>Eukaryota</taxon>
        <taxon>Metazoa</taxon>
        <taxon>Chordata</taxon>
        <taxon>Craniata</taxon>
        <taxon>Vertebrata</taxon>
        <taxon>Euteleostomi</taxon>
        <taxon>Actinopterygii</taxon>
        <taxon>Neopterygii</taxon>
        <taxon>Teleostei</taxon>
        <taxon>Neoteleostei</taxon>
        <taxon>Acanthomorphata</taxon>
        <taxon>Eupercaria</taxon>
        <taxon>Perciformes</taxon>
        <taxon>Percoidei</taxon>
        <taxon>Percidae</taxon>
        <taxon>Etheostomatinae</taxon>
        <taxon>Etheostoma</taxon>
    </lineage>
</organism>
<sequence length="48" mass="5383">MQVCIRRIATLLLQNQLSLQQPALKLMAESGDEQLLQLTLDQINSMTA</sequence>
<feature type="non-terminal residue" evidence="1">
    <location>
        <position position="48"/>
    </location>
</feature>
<evidence type="ECO:0000313" key="2">
    <source>
        <dbReference type="Proteomes" id="UP000327493"/>
    </source>
</evidence>
<dbReference type="AlphaFoldDB" id="A0A5J5CRC4"/>
<dbReference type="EMBL" id="VOFY01000018">
    <property type="protein sequence ID" value="KAA8583135.1"/>
    <property type="molecule type" value="Genomic_DNA"/>
</dbReference>
<gene>
    <name evidence="1" type="ORF">FQN60_015681</name>
</gene>
<proteinExistence type="predicted"/>
<protein>
    <submittedName>
        <fullName evidence="1">Uncharacterized protein</fullName>
    </submittedName>
</protein>
<accession>A0A5J5CRC4</accession>
<reference evidence="1 2" key="1">
    <citation type="submission" date="2019-08" db="EMBL/GenBank/DDBJ databases">
        <title>A chromosome-level genome assembly, high-density linkage maps, and genome scans reveal the genomic architecture of hybrid incompatibilities underlying speciation via character displacement in darters (Percidae: Etheostominae).</title>
        <authorList>
            <person name="Moran R.L."/>
            <person name="Catchen J.M."/>
            <person name="Fuller R.C."/>
        </authorList>
    </citation>
    <scope>NUCLEOTIDE SEQUENCE [LARGE SCALE GENOMIC DNA]</scope>
    <source>
        <strain evidence="1">EspeVRDwgs_2016</strain>
        <tissue evidence="1">Muscle</tissue>
    </source>
</reference>